<dbReference type="PROSITE" id="PS00144">
    <property type="entry name" value="ASN_GLN_ASE_1"/>
    <property type="match status" value="1"/>
</dbReference>
<gene>
    <name evidence="9" type="ORF">I7X43_08775</name>
</gene>
<dbReference type="PIRSF" id="PIRSF500176">
    <property type="entry name" value="L_ASNase"/>
    <property type="match status" value="1"/>
</dbReference>
<organism evidence="9 10">
    <name type="scientific">Inhella gelatinilytica</name>
    <dbReference type="NCBI Taxonomy" id="2795030"/>
    <lineage>
        <taxon>Bacteria</taxon>
        <taxon>Pseudomonadati</taxon>
        <taxon>Pseudomonadota</taxon>
        <taxon>Betaproteobacteria</taxon>
        <taxon>Burkholderiales</taxon>
        <taxon>Sphaerotilaceae</taxon>
        <taxon>Inhella</taxon>
    </lineage>
</organism>
<evidence type="ECO:0000259" key="7">
    <source>
        <dbReference type="Pfam" id="PF00710"/>
    </source>
</evidence>
<dbReference type="PROSITE" id="PS51732">
    <property type="entry name" value="ASN_GLN_ASE_3"/>
    <property type="match status" value="1"/>
</dbReference>
<evidence type="ECO:0000256" key="4">
    <source>
        <dbReference type="PIRSR" id="PIRSR001220-2"/>
    </source>
</evidence>
<dbReference type="InterPro" id="IPR027475">
    <property type="entry name" value="Asparaginase/glutaminase_AS2"/>
</dbReference>
<comment type="caution">
    <text evidence="9">The sequence shown here is derived from an EMBL/GenBank/DDBJ whole genome shotgun (WGS) entry which is preliminary data.</text>
</comment>
<protein>
    <submittedName>
        <fullName evidence="9">Asparaginase</fullName>
    </submittedName>
</protein>
<feature type="active site" evidence="5">
    <location>
        <position position="13"/>
    </location>
</feature>
<dbReference type="InterPro" id="IPR037152">
    <property type="entry name" value="L-asparaginase_N_sf"/>
</dbReference>
<feature type="domain" description="L-asparaginase N-terminal" evidence="7">
    <location>
        <begin position="4"/>
        <end position="189"/>
    </location>
</feature>
<dbReference type="InterPro" id="IPR027474">
    <property type="entry name" value="L-asparaginase_N"/>
</dbReference>
<dbReference type="InterPro" id="IPR040919">
    <property type="entry name" value="Asparaginase_C"/>
</dbReference>
<evidence type="ECO:0000256" key="5">
    <source>
        <dbReference type="PROSITE-ProRule" id="PRU10099"/>
    </source>
</evidence>
<dbReference type="AlphaFoldDB" id="A0A931NDC8"/>
<dbReference type="PIRSF" id="PIRSF001220">
    <property type="entry name" value="L-ASNase_gatD"/>
    <property type="match status" value="1"/>
</dbReference>
<dbReference type="PROSITE" id="PS00917">
    <property type="entry name" value="ASN_GLN_ASE_2"/>
    <property type="match status" value="1"/>
</dbReference>
<reference evidence="9" key="1">
    <citation type="submission" date="2020-12" db="EMBL/GenBank/DDBJ databases">
        <title>The genome sequence of Inhella sp. 4Y17.</title>
        <authorList>
            <person name="Liu Y."/>
        </authorList>
    </citation>
    <scope>NUCLEOTIDE SEQUENCE</scope>
    <source>
        <strain evidence="9">4Y10</strain>
    </source>
</reference>
<evidence type="ECO:0000259" key="8">
    <source>
        <dbReference type="Pfam" id="PF17763"/>
    </source>
</evidence>
<dbReference type="InterPro" id="IPR004550">
    <property type="entry name" value="AsnASE_II"/>
</dbReference>
<accession>A0A931NDC8</accession>
<dbReference type="SUPFAM" id="SSF53774">
    <property type="entry name" value="Glutaminase/Asparaginase"/>
    <property type="match status" value="1"/>
</dbReference>
<dbReference type="SMART" id="SM00870">
    <property type="entry name" value="Asparaginase"/>
    <property type="match status" value="1"/>
</dbReference>
<evidence type="ECO:0000313" key="9">
    <source>
        <dbReference type="EMBL" id="MBH9552947.1"/>
    </source>
</evidence>
<dbReference type="Gene3D" id="3.40.50.40">
    <property type="match status" value="1"/>
</dbReference>
<dbReference type="CDD" id="cd08964">
    <property type="entry name" value="L-asparaginase_II"/>
    <property type="match status" value="1"/>
</dbReference>
<dbReference type="Pfam" id="PF17763">
    <property type="entry name" value="Asparaginase_C"/>
    <property type="match status" value="1"/>
</dbReference>
<evidence type="ECO:0000256" key="3">
    <source>
        <dbReference type="PIRSR" id="PIRSR001220-1"/>
    </source>
</evidence>
<dbReference type="EMBL" id="JAEDAL010000003">
    <property type="protein sequence ID" value="MBH9552947.1"/>
    <property type="molecule type" value="Genomic_DNA"/>
</dbReference>
<evidence type="ECO:0000256" key="1">
    <source>
        <dbReference type="ARBA" id="ARBA00010518"/>
    </source>
</evidence>
<feature type="active site" description="O-isoaspartyl threonine intermediate" evidence="3">
    <location>
        <position position="13"/>
    </location>
</feature>
<dbReference type="InterPro" id="IPR036152">
    <property type="entry name" value="Asp/glu_Ase-like_sf"/>
</dbReference>
<dbReference type="InterPro" id="IPR020827">
    <property type="entry name" value="Asparaginase/glutaminase_AS1"/>
</dbReference>
<feature type="binding site" evidence="4">
    <location>
        <begin position="92"/>
        <end position="93"/>
    </location>
    <ligand>
        <name>substrate</name>
    </ligand>
</feature>
<proteinExistence type="inferred from homology"/>
<sequence length="332" mass="34894">MPSRIVVLGTGGTIAGQAASTTDHVGYRAGEVRVADLVAAIPALQSHVLDFEQLAQLDSKDMGFETWALLARRTQALLDDPTVQGVVITHGTDTLEETAYLLHRVLKGHKPVVLTAAMRPASALSADGPQNLLDAVVLAESQGVFGVLVAFGGAVYRGDRVRKVHSYRVDAFASPDAGPVAWVEAGQVRPLVPWVEPDGWGVEGLPLQARSWPRVELLWNAAGVDGEMVPLLIALAQRENRRLGLVVAGTGNGTLAQPLERALQNAQAAGVRVLRCTRCAAGPVIPAHDSDLPSAGALSPPQARVMCLLSLLADAADQVEGVSARSVVPPMP</sequence>
<dbReference type="PANTHER" id="PTHR11707:SF28">
    <property type="entry name" value="60 KDA LYSOPHOSPHOLIPASE"/>
    <property type="match status" value="1"/>
</dbReference>
<name>A0A931NDC8_9BURK</name>
<feature type="active site" evidence="6">
    <location>
        <position position="92"/>
    </location>
</feature>
<evidence type="ECO:0000313" key="10">
    <source>
        <dbReference type="Proteomes" id="UP000620139"/>
    </source>
</evidence>
<feature type="domain" description="Asparaginase/glutaminase C-terminal" evidence="8">
    <location>
        <begin position="215"/>
        <end position="311"/>
    </location>
</feature>
<dbReference type="Pfam" id="PF00710">
    <property type="entry name" value="Asparaginase"/>
    <property type="match status" value="1"/>
</dbReference>
<dbReference type="InterPro" id="IPR006034">
    <property type="entry name" value="Asparaginase/glutaminase-like"/>
</dbReference>
<evidence type="ECO:0000256" key="6">
    <source>
        <dbReference type="PROSITE-ProRule" id="PRU10100"/>
    </source>
</evidence>
<comment type="similarity">
    <text evidence="1">Belongs to the asparaginase 1 family.</text>
</comment>
<keyword evidence="10" id="KW-1185">Reference proteome</keyword>
<dbReference type="PANTHER" id="PTHR11707">
    <property type="entry name" value="L-ASPARAGINASE"/>
    <property type="match status" value="1"/>
</dbReference>
<feature type="binding site" evidence="4">
    <location>
        <position position="59"/>
    </location>
    <ligand>
        <name>substrate</name>
    </ligand>
</feature>
<keyword evidence="2" id="KW-0378">Hydrolase</keyword>
<dbReference type="RefSeq" id="WP_198100560.1">
    <property type="nucleotide sequence ID" value="NZ_JAEDAL010000003.1"/>
</dbReference>
<dbReference type="Proteomes" id="UP000620139">
    <property type="component" value="Unassembled WGS sequence"/>
</dbReference>
<dbReference type="InterPro" id="IPR027473">
    <property type="entry name" value="L-asparaginase_C"/>
</dbReference>
<dbReference type="FunFam" id="3.40.50.1170:FF:000001">
    <property type="entry name" value="L-asparaginase 2"/>
    <property type="match status" value="1"/>
</dbReference>
<dbReference type="SFLD" id="SFLDS00057">
    <property type="entry name" value="Glutaminase/Asparaginase"/>
    <property type="match status" value="1"/>
</dbReference>
<dbReference type="Gene3D" id="3.40.50.1170">
    <property type="entry name" value="L-asparaginase, N-terminal domain"/>
    <property type="match status" value="1"/>
</dbReference>
<dbReference type="PRINTS" id="PR00139">
    <property type="entry name" value="ASNGLNASE"/>
</dbReference>
<evidence type="ECO:0000256" key="2">
    <source>
        <dbReference type="ARBA" id="ARBA00022801"/>
    </source>
</evidence>
<dbReference type="GO" id="GO:0006528">
    <property type="term" value="P:asparagine metabolic process"/>
    <property type="evidence" value="ECO:0007669"/>
    <property type="project" value="InterPro"/>
</dbReference>
<dbReference type="GO" id="GO:0004067">
    <property type="term" value="F:asparaginase activity"/>
    <property type="evidence" value="ECO:0007669"/>
    <property type="project" value="UniProtKB-UniRule"/>
</dbReference>